<proteinExistence type="predicted"/>
<feature type="domain" description="ABC transporter" evidence="4">
    <location>
        <begin position="2"/>
        <end position="227"/>
    </location>
</feature>
<dbReference type="InterPro" id="IPR003439">
    <property type="entry name" value="ABC_transporter-like_ATP-bd"/>
</dbReference>
<evidence type="ECO:0000313" key="5">
    <source>
        <dbReference type="EMBL" id="RST98615.1"/>
    </source>
</evidence>
<organism evidence="5 6">
    <name type="scientific">Vagococcus vulneris</name>
    <dbReference type="NCBI Taxonomy" id="1977869"/>
    <lineage>
        <taxon>Bacteria</taxon>
        <taxon>Bacillati</taxon>
        <taxon>Bacillota</taxon>
        <taxon>Bacilli</taxon>
        <taxon>Lactobacillales</taxon>
        <taxon>Enterococcaceae</taxon>
        <taxon>Vagococcus</taxon>
    </lineage>
</organism>
<dbReference type="EMBL" id="NGJS01000009">
    <property type="protein sequence ID" value="RST98615.1"/>
    <property type="molecule type" value="Genomic_DNA"/>
</dbReference>
<evidence type="ECO:0000313" key="6">
    <source>
        <dbReference type="Proteomes" id="UP000287857"/>
    </source>
</evidence>
<dbReference type="PROSITE" id="PS00211">
    <property type="entry name" value="ABC_TRANSPORTER_1"/>
    <property type="match status" value="1"/>
</dbReference>
<dbReference type="Gene3D" id="3.40.50.300">
    <property type="entry name" value="P-loop containing nucleotide triphosphate hydrolases"/>
    <property type="match status" value="1"/>
</dbReference>
<dbReference type="InterPro" id="IPR017871">
    <property type="entry name" value="ABC_transporter-like_CS"/>
</dbReference>
<dbReference type="InterPro" id="IPR027417">
    <property type="entry name" value="P-loop_NTPase"/>
</dbReference>
<accession>A0A429ZXQ9</accession>
<dbReference type="PANTHER" id="PTHR42788:SF13">
    <property type="entry name" value="ALIPHATIC SULFONATES IMPORT ATP-BINDING PROTEIN SSUB"/>
    <property type="match status" value="1"/>
</dbReference>
<gene>
    <name evidence="5" type="ORF">CBF37_07515</name>
</gene>
<keyword evidence="3" id="KW-0067">ATP-binding</keyword>
<protein>
    <recommendedName>
        <fullName evidence="4">ABC transporter domain-containing protein</fullName>
    </recommendedName>
</protein>
<keyword evidence="6" id="KW-1185">Reference proteome</keyword>
<dbReference type="InterPro" id="IPR003593">
    <property type="entry name" value="AAA+_ATPase"/>
</dbReference>
<dbReference type="RefSeq" id="WP_125984149.1">
    <property type="nucleotide sequence ID" value="NZ_NGJS01000009.1"/>
</dbReference>
<dbReference type="InterPro" id="IPR050166">
    <property type="entry name" value="ABC_transporter_ATP-bind"/>
</dbReference>
<dbReference type="SUPFAM" id="SSF52540">
    <property type="entry name" value="P-loop containing nucleoside triphosphate hydrolases"/>
    <property type="match status" value="1"/>
</dbReference>
<dbReference type="PANTHER" id="PTHR42788">
    <property type="entry name" value="TAURINE IMPORT ATP-BINDING PROTEIN-RELATED"/>
    <property type="match status" value="1"/>
</dbReference>
<dbReference type="PROSITE" id="PS50893">
    <property type="entry name" value="ABC_TRANSPORTER_2"/>
    <property type="match status" value="1"/>
</dbReference>
<sequence length="242" mass="27389">MLEIQRLTAVYEEKEILRNINISVKEDEVVALIGPSGTGKSTLLNCITGLHTPVDGIVKLGGKKLSPKNAKISWIPQHYGLLPWETVYKNIIMGLKIKKIPFERKNVMNLIDRMGLMDLLDKFPSQLSGGQQQRVSIARSMVMSPDVFLLDEPFSALDAMTREAMQCLFLEQWQIHRAPTIVITHDVEEAVFLGSRIVLLSGTPGEITEDISNELFQFSIDERRQTTEFYTMTQQVREALGR</sequence>
<evidence type="ECO:0000256" key="2">
    <source>
        <dbReference type="ARBA" id="ARBA00022741"/>
    </source>
</evidence>
<dbReference type="GO" id="GO:0016887">
    <property type="term" value="F:ATP hydrolysis activity"/>
    <property type="evidence" value="ECO:0007669"/>
    <property type="project" value="InterPro"/>
</dbReference>
<comment type="caution">
    <text evidence="5">The sequence shown here is derived from an EMBL/GenBank/DDBJ whole genome shotgun (WGS) entry which is preliminary data.</text>
</comment>
<evidence type="ECO:0000256" key="3">
    <source>
        <dbReference type="ARBA" id="ARBA00022840"/>
    </source>
</evidence>
<evidence type="ECO:0000256" key="1">
    <source>
        <dbReference type="ARBA" id="ARBA00022448"/>
    </source>
</evidence>
<dbReference type="AlphaFoldDB" id="A0A429ZXQ9"/>
<evidence type="ECO:0000259" key="4">
    <source>
        <dbReference type="PROSITE" id="PS50893"/>
    </source>
</evidence>
<dbReference type="Pfam" id="PF00005">
    <property type="entry name" value="ABC_tran"/>
    <property type="match status" value="1"/>
</dbReference>
<reference evidence="5 6" key="1">
    <citation type="submission" date="2017-05" db="EMBL/GenBank/DDBJ databases">
        <title>Vagococcus spp. assemblies.</title>
        <authorList>
            <person name="Gulvik C.A."/>
        </authorList>
    </citation>
    <scope>NUCLEOTIDE SEQUENCE [LARGE SCALE GENOMIC DNA]</scope>
    <source>
        <strain evidence="5 6">SS1995</strain>
    </source>
</reference>
<keyword evidence="1" id="KW-0813">Transport</keyword>
<keyword evidence="2" id="KW-0547">Nucleotide-binding</keyword>
<dbReference type="OrthoDB" id="9802264at2"/>
<name>A0A429ZXQ9_9ENTE</name>
<dbReference type="Proteomes" id="UP000287857">
    <property type="component" value="Unassembled WGS sequence"/>
</dbReference>
<dbReference type="SMART" id="SM00382">
    <property type="entry name" value="AAA"/>
    <property type="match status" value="1"/>
</dbReference>
<dbReference type="GO" id="GO:0005524">
    <property type="term" value="F:ATP binding"/>
    <property type="evidence" value="ECO:0007669"/>
    <property type="project" value="UniProtKB-KW"/>
</dbReference>